<organism evidence="1 2">
    <name type="scientific">Sulfuritortus calidifontis</name>
    <dbReference type="NCBI Taxonomy" id="1914471"/>
    <lineage>
        <taxon>Bacteria</taxon>
        <taxon>Pseudomonadati</taxon>
        <taxon>Pseudomonadota</taxon>
        <taxon>Betaproteobacteria</taxon>
        <taxon>Nitrosomonadales</taxon>
        <taxon>Thiobacillaceae</taxon>
        <taxon>Sulfuritortus</taxon>
    </lineage>
</organism>
<name>A0A4R3JWM1_9PROT</name>
<dbReference type="EMBL" id="SLZY01000004">
    <property type="protein sequence ID" value="TCS72718.1"/>
    <property type="molecule type" value="Genomic_DNA"/>
</dbReference>
<proteinExistence type="predicted"/>
<reference evidence="1 2" key="1">
    <citation type="submission" date="2019-03" db="EMBL/GenBank/DDBJ databases">
        <title>Genomic Encyclopedia of Type Strains, Phase IV (KMG-IV): sequencing the most valuable type-strain genomes for metagenomic binning, comparative biology and taxonomic classification.</title>
        <authorList>
            <person name="Goeker M."/>
        </authorList>
    </citation>
    <scope>NUCLEOTIDE SEQUENCE [LARGE SCALE GENOMIC DNA]</scope>
    <source>
        <strain evidence="1 2">DSM 103923</strain>
    </source>
</reference>
<gene>
    <name evidence="1" type="ORF">EDC61_104134</name>
</gene>
<evidence type="ECO:0000313" key="1">
    <source>
        <dbReference type="EMBL" id="TCS72718.1"/>
    </source>
</evidence>
<comment type="caution">
    <text evidence="1">The sequence shown here is derived from an EMBL/GenBank/DDBJ whole genome shotgun (WGS) entry which is preliminary data.</text>
</comment>
<protein>
    <submittedName>
        <fullName evidence="1">Uncharacterized protein</fullName>
    </submittedName>
</protein>
<sequence>MGREGRRRRGRLILWLLLLNLLALAAGLAWEHWQGLSAAVPNINADKILLLSAQEGHSKEQ</sequence>
<dbReference type="Proteomes" id="UP000295135">
    <property type="component" value="Unassembled WGS sequence"/>
</dbReference>
<evidence type="ECO:0000313" key="2">
    <source>
        <dbReference type="Proteomes" id="UP000295135"/>
    </source>
</evidence>
<keyword evidence="2" id="KW-1185">Reference proteome</keyword>
<dbReference type="AlphaFoldDB" id="A0A4R3JWM1"/>
<accession>A0A4R3JWM1</accession>